<dbReference type="InterPro" id="IPR018109">
    <property type="entry name" value="Folylpolyglutamate_synth_CS"/>
</dbReference>
<evidence type="ECO:0000256" key="4">
    <source>
        <dbReference type="ARBA" id="ARBA00022563"/>
    </source>
</evidence>
<dbReference type="InterPro" id="IPR001645">
    <property type="entry name" value="Folylpolyglutamate_synth"/>
</dbReference>
<dbReference type="Gene3D" id="3.40.1190.10">
    <property type="entry name" value="Mur-like, catalytic domain"/>
    <property type="match status" value="1"/>
</dbReference>
<keyword evidence="6" id="KW-0479">Metal-binding</keyword>
<dbReference type="InterPro" id="IPR013221">
    <property type="entry name" value="Mur_ligase_cen"/>
</dbReference>
<evidence type="ECO:0000313" key="17">
    <source>
        <dbReference type="Proteomes" id="UP000823894"/>
    </source>
</evidence>
<feature type="domain" description="Mur ligase central" evidence="15">
    <location>
        <begin position="44"/>
        <end position="268"/>
    </location>
</feature>
<protein>
    <recommendedName>
        <fullName evidence="3">tetrahydrofolate synthase</fullName>
        <ecNumber evidence="3">6.3.2.17</ecNumber>
    </recommendedName>
    <alternativeName>
        <fullName evidence="11">Folylpoly-gamma-glutamate synthetase</fullName>
    </alternativeName>
    <alternativeName>
        <fullName evidence="10">Tetrahydrofolylpolyglutamate synthase</fullName>
    </alternativeName>
</protein>
<name>A0A9D2NZJ8_9FIRM</name>
<organism evidence="16 17">
    <name type="scientific">Candidatus Mediterraneibacter faecigallinarum</name>
    <dbReference type="NCBI Taxonomy" id="2838669"/>
    <lineage>
        <taxon>Bacteria</taxon>
        <taxon>Bacillati</taxon>
        <taxon>Bacillota</taxon>
        <taxon>Clostridia</taxon>
        <taxon>Lachnospirales</taxon>
        <taxon>Lachnospiraceae</taxon>
        <taxon>Mediterraneibacter</taxon>
    </lineage>
</organism>
<accession>A0A9D2NZJ8</accession>
<evidence type="ECO:0000256" key="12">
    <source>
        <dbReference type="ARBA" id="ARBA00047493"/>
    </source>
</evidence>
<comment type="pathway">
    <text evidence="2">Cofactor biosynthesis; tetrahydrofolylpolyglutamate biosynthesis.</text>
</comment>
<dbReference type="InterPro" id="IPR036615">
    <property type="entry name" value="Mur_ligase_C_dom_sf"/>
</dbReference>
<comment type="cofactor">
    <cofactor evidence="1">
        <name>Mg(2+)</name>
        <dbReference type="ChEBI" id="CHEBI:18420"/>
    </cofactor>
</comment>
<dbReference type="GO" id="GO:0046872">
    <property type="term" value="F:metal ion binding"/>
    <property type="evidence" value="ECO:0007669"/>
    <property type="project" value="UniProtKB-KW"/>
</dbReference>
<reference evidence="16" key="1">
    <citation type="journal article" date="2021" name="PeerJ">
        <title>Extensive microbial diversity within the chicken gut microbiome revealed by metagenomics and culture.</title>
        <authorList>
            <person name="Gilroy R."/>
            <person name="Ravi A."/>
            <person name="Getino M."/>
            <person name="Pursley I."/>
            <person name="Horton D.L."/>
            <person name="Alikhan N.F."/>
            <person name="Baker D."/>
            <person name="Gharbi K."/>
            <person name="Hall N."/>
            <person name="Watson M."/>
            <person name="Adriaenssens E.M."/>
            <person name="Foster-Nyarko E."/>
            <person name="Jarju S."/>
            <person name="Secka A."/>
            <person name="Antonio M."/>
            <person name="Oren A."/>
            <person name="Chaudhuri R.R."/>
            <person name="La Ragione R."/>
            <person name="Hildebrand F."/>
            <person name="Pallen M.J."/>
        </authorList>
    </citation>
    <scope>NUCLEOTIDE SEQUENCE</scope>
    <source>
        <strain evidence="16">ChiGjej1B1-1692</strain>
    </source>
</reference>
<evidence type="ECO:0000256" key="11">
    <source>
        <dbReference type="ARBA" id="ARBA00030876"/>
    </source>
</evidence>
<comment type="similarity">
    <text evidence="13">Belongs to the folylpolyglutamate synthase family.</text>
</comment>
<sequence length="429" mass="47638">MRYEEAVNYINDIPKFTKKHDADHTRTFLEYLGNPQEDLKVLHVAGTNGKGSVCAYLDGMLRSEGRHTGLFTSPHLVRINERIVLDGQEITDERFCEVFDRTLAAVRKMGGAGIPHPTFFEFLFGMAMLAFAEEGMEYAVLETGLGGRLDATNAVERPIVSVITSIGMDHMEYLGDTIGEIASEKAGIIKEGVPVFFAQTCGESDGVILRRAEELHAFCKKIGKDAYEILGIEDKHIAFSCSNAYYGNTTWKLNNIGVYQPGNAVLAMEVMRHLFGEAGHPQKWREALAGLKWAGRMEEILPDVYIDGAHNVSAVEAFADSVPQSEKGNIILFSAVRDKEYEAMIERLCRSVQADLYVVTLISDRRAAEAGTLGKLFEKYTDRPVIVIESAEEALRYVLSHRGGRTVYCLGSLYLTGMIKDLIQEVISC</sequence>
<dbReference type="EMBL" id="DWWK01000194">
    <property type="protein sequence ID" value="HJC39708.1"/>
    <property type="molecule type" value="Genomic_DNA"/>
</dbReference>
<dbReference type="InterPro" id="IPR036565">
    <property type="entry name" value="Mur-like_cat_sf"/>
</dbReference>
<dbReference type="InterPro" id="IPR004101">
    <property type="entry name" value="Mur_ligase_C"/>
</dbReference>
<dbReference type="GO" id="GO:0005829">
    <property type="term" value="C:cytosol"/>
    <property type="evidence" value="ECO:0007669"/>
    <property type="project" value="TreeGrafter"/>
</dbReference>
<dbReference type="GO" id="GO:0005524">
    <property type="term" value="F:ATP binding"/>
    <property type="evidence" value="ECO:0007669"/>
    <property type="project" value="UniProtKB-KW"/>
</dbReference>
<dbReference type="SUPFAM" id="SSF53244">
    <property type="entry name" value="MurD-like peptide ligases, peptide-binding domain"/>
    <property type="match status" value="1"/>
</dbReference>
<keyword evidence="9" id="KW-0460">Magnesium</keyword>
<comment type="caution">
    <text evidence="16">The sequence shown here is derived from an EMBL/GenBank/DDBJ whole genome shotgun (WGS) entry which is preliminary data.</text>
</comment>
<feature type="domain" description="Mur ligase C-terminal" evidence="14">
    <location>
        <begin position="295"/>
        <end position="412"/>
    </location>
</feature>
<dbReference type="NCBIfam" id="TIGR01499">
    <property type="entry name" value="folC"/>
    <property type="match status" value="1"/>
</dbReference>
<evidence type="ECO:0000256" key="8">
    <source>
        <dbReference type="ARBA" id="ARBA00022840"/>
    </source>
</evidence>
<keyword evidence="8 13" id="KW-0067">ATP-binding</keyword>
<dbReference type="PROSITE" id="PS01011">
    <property type="entry name" value="FOLYLPOLYGLU_SYNT_1"/>
    <property type="match status" value="1"/>
</dbReference>
<gene>
    <name evidence="16" type="ORF">H9757_11710</name>
</gene>
<keyword evidence="4" id="KW-0554">One-carbon metabolism</keyword>
<evidence type="ECO:0000259" key="14">
    <source>
        <dbReference type="Pfam" id="PF02875"/>
    </source>
</evidence>
<evidence type="ECO:0000313" key="16">
    <source>
        <dbReference type="EMBL" id="HJC39708.1"/>
    </source>
</evidence>
<evidence type="ECO:0000256" key="13">
    <source>
        <dbReference type="PIRNR" id="PIRNR001563"/>
    </source>
</evidence>
<keyword evidence="5 13" id="KW-0436">Ligase</keyword>
<dbReference type="PANTHER" id="PTHR11136">
    <property type="entry name" value="FOLYLPOLYGLUTAMATE SYNTHASE-RELATED"/>
    <property type="match status" value="1"/>
</dbReference>
<dbReference type="AlphaFoldDB" id="A0A9D2NZJ8"/>
<dbReference type="Pfam" id="PF02875">
    <property type="entry name" value="Mur_ligase_C"/>
    <property type="match status" value="1"/>
</dbReference>
<evidence type="ECO:0000259" key="15">
    <source>
        <dbReference type="Pfam" id="PF08245"/>
    </source>
</evidence>
<dbReference type="Gene3D" id="3.90.190.20">
    <property type="entry name" value="Mur ligase, C-terminal domain"/>
    <property type="match status" value="1"/>
</dbReference>
<keyword evidence="7 13" id="KW-0547">Nucleotide-binding</keyword>
<dbReference type="Proteomes" id="UP000823894">
    <property type="component" value="Unassembled WGS sequence"/>
</dbReference>
<proteinExistence type="inferred from homology"/>
<evidence type="ECO:0000256" key="1">
    <source>
        <dbReference type="ARBA" id="ARBA00001946"/>
    </source>
</evidence>
<dbReference type="GO" id="GO:0006730">
    <property type="term" value="P:one-carbon metabolic process"/>
    <property type="evidence" value="ECO:0007669"/>
    <property type="project" value="UniProtKB-KW"/>
</dbReference>
<dbReference type="PIRSF" id="PIRSF001563">
    <property type="entry name" value="Folylpolyglu_synth"/>
    <property type="match status" value="1"/>
</dbReference>
<comment type="catalytic activity">
    <reaction evidence="12">
        <text>(6S)-5,6,7,8-tetrahydrofolyl-(gamma-L-Glu)(n) + L-glutamate + ATP = (6S)-5,6,7,8-tetrahydrofolyl-(gamma-L-Glu)(n+1) + ADP + phosphate + H(+)</text>
        <dbReference type="Rhea" id="RHEA:10580"/>
        <dbReference type="Rhea" id="RHEA-COMP:14738"/>
        <dbReference type="Rhea" id="RHEA-COMP:14740"/>
        <dbReference type="ChEBI" id="CHEBI:15378"/>
        <dbReference type="ChEBI" id="CHEBI:29985"/>
        <dbReference type="ChEBI" id="CHEBI:30616"/>
        <dbReference type="ChEBI" id="CHEBI:43474"/>
        <dbReference type="ChEBI" id="CHEBI:141005"/>
        <dbReference type="ChEBI" id="CHEBI:456216"/>
        <dbReference type="EC" id="6.3.2.17"/>
    </reaction>
</comment>
<reference evidence="16" key="2">
    <citation type="submission" date="2021-04" db="EMBL/GenBank/DDBJ databases">
        <authorList>
            <person name="Gilroy R."/>
        </authorList>
    </citation>
    <scope>NUCLEOTIDE SEQUENCE</scope>
    <source>
        <strain evidence="16">ChiGjej1B1-1692</strain>
    </source>
</reference>
<evidence type="ECO:0000256" key="10">
    <source>
        <dbReference type="ARBA" id="ARBA00030592"/>
    </source>
</evidence>
<dbReference type="Pfam" id="PF08245">
    <property type="entry name" value="Mur_ligase_M"/>
    <property type="match status" value="1"/>
</dbReference>
<dbReference type="FunFam" id="3.40.1190.10:FF:000011">
    <property type="entry name" value="Folylpolyglutamate synthase/dihydrofolate synthase"/>
    <property type="match status" value="1"/>
</dbReference>
<evidence type="ECO:0000256" key="9">
    <source>
        <dbReference type="ARBA" id="ARBA00022842"/>
    </source>
</evidence>
<evidence type="ECO:0000256" key="2">
    <source>
        <dbReference type="ARBA" id="ARBA00005150"/>
    </source>
</evidence>
<evidence type="ECO:0000256" key="7">
    <source>
        <dbReference type="ARBA" id="ARBA00022741"/>
    </source>
</evidence>
<evidence type="ECO:0000256" key="6">
    <source>
        <dbReference type="ARBA" id="ARBA00022723"/>
    </source>
</evidence>
<dbReference type="PANTHER" id="PTHR11136:SF5">
    <property type="entry name" value="FOLYLPOLYGLUTAMATE SYNTHASE, MITOCHONDRIAL"/>
    <property type="match status" value="1"/>
</dbReference>
<dbReference type="GO" id="GO:0004326">
    <property type="term" value="F:tetrahydrofolylpolyglutamate synthase activity"/>
    <property type="evidence" value="ECO:0007669"/>
    <property type="project" value="UniProtKB-EC"/>
</dbReference>
<evidence type="ECO:0000256" key="3">
    <source>
        <dbReference type="ARBA" id="ARBA00013025"/>
    </source>
</evidence>
<evidence type="ECO:0000256" key="5">
    <source>
        <dbReference type="ARBA" id="ARBA00022598"/>
    </source>
</evidence>
<dbReference type="SUPFAM" id="SSF53623">
    <property type="entry name" value="MurD-like peptide ligases, catalytic domain"/>
    <property type="match status" value="1"/>
</dbReference>
<dbReference type="EC" id="6.3.2.17" evidence="3"/>